<reference evidence="1 2" key="1">
    <citation type="submission" date="2023-04" db="EMBL/GenBank/DDBJ databases">
        <title>Forest soil microbial communities from Buena Vista Peninsula, Colon Province, Panama.</title>
        <authorList>
            <person name="Bouskill N."/>
        </authorList>
    </citation>
    <scope>NUCLEOTIDE SEQUENCE [LARGE SCALE GENOMIC DNA]</scope>
    <source>
        <strain evidence="1 2">CFH S0262</strain>
    </source>
</reference>
<evidence type="ECO:0000313" key="1">
    <source>
        <dbReference type="EMBL" id="MDH6279881.1"/>
    </source>
</evidence>
<sequence>MVEPWVRETVTLSGPTLHSQAANTLKVLSRFALWAVDEGIVLDRESVLTPEAIGRYRLVGMRALAPTSRSAEVSRLRHLARAVTKKAPWPAAGAQGSPQGLSPPYTSEEIAGYWQAAGMQNGRFRVQAMKATLALTVGAGARSGELFAVTADDIIDVDGIAAVRLGSVPARVVPVRVAWVDRLQTAVGAAGVGPLIGSRRVGRDQASALLASFEYPGELSRLMVPRLRSTWLSGVLTDCGVAEVFSAAGITTGKALSDLLPYLPAPQTGSPGWRRLGGIPMTAARTPDEVIERYTPVMPTQFWEAIGPFVRDVVRRGFTSTATPKVTAGRIGAVASFVAWAVEQGLPLDVEEIFHPATVNRYAATITGLSDATRSTRRATLTTLSRRITRAAPWEPEREVFPYPRLSTPYTWAQSVRLCAWAPRQRTPLRTKSLFTTLALGFGAGLRAAEMITVKTTDIRTRRNRVTVTVRGPRARQVPVRAPYAAAVMEAAVRAAGAHLLRDPVPRVEYMSAMLNRCEIPVTLRPLTAARLRLTWEVAMVQAVPLPVFMTLAGLTNVERLDHLLGLIAEGAGRAWIREGMDPCNERRLW</sequence>
<dbReference type="EMBL" id="JARXVC010000002">
    <property type="protein sequence ID" value="MDH6279881.1"/>
    <property type="molecule type" value="Genomic_DNA"/>
</dbReference>
<evidence type="ECO:0000313" key="2">
    <source>
        <dbReference type="Proteomes" id="UP001160334"/>
    </source>
</evidence>
<dbReference type="Proteomes" id="UP001160334">
    <property type="component" value="Unassembled WGS sequence"/>
</dbReference>
<comment type="caution">
    <text evidence="1">The sequence shown here is derived from an EMBL/GenBank/DDBJ whole genome shotgun (WGS) entry which is preliminary data.</text>
</comment>
<proteinExistence type="predicted"/>
<gene>
    <name evidence="1" type="ORF">M2280_001090</name>
</gene>
<dbReference type="InterPro" id="IPR011010">
    <property type="entry name" value="DNA_brk_join_enz"/>
</dbReference>
<dbReference type="SUPFAM" id="SSF56349">
    <property type="entry name" value="DNA breaking-rejoining enzymes"/>
    <property type="match status" value="1"/>
</dbReference>
<organism evidence="1 2">
    <name type="scientific">Prescottella agglutinans</name>
    <dbReference type="NCBI Taxonomy" id="1644129"/>
    <lineage>
        <taxon>Bacteria</taxon>
        <taxon>Bacillati</taxon>
        <taxon>Actinomycetota</taxon>
        <taxon>Actinomycetes</taxon>
        <taxon>Mycobacteriales</taxon>
        <taxon>Nocardiaceae</taxon>
        <taxon>Prescottella</taxon>
    </lineage>
</organism>
<dbReference type="RefSeq" id="WP_280759238.1">
    <property type="nucleotide sequence ID" value="NZ_JARXVC010000002.1"/>
</dbReference>
<keyword evidence="2" id="KW-1185">Reference proteome</keyword>
<accession>A0ABT6M6E1</accession>
<protein>
    <submittedName>
        <fullName evidence="1">Integrase</fullName>
    </submittedName>
</protein>
<name>A0ABT6M6E1_9NOCA</name>